<name>A0A1Y2CYI4_9FUNG</name>
<dbReference type="EMBL" id="MCGO01000004">
    <property type="protein sequence ID" value="ORY52093.1"/>
    <property type="molecule type" value="Genomic_DNA"/>
</dbReference>
<protein>
    <recommendedName>
        <fullName evidence="12">Nucleoporin p58/p45</fullName>
    </recommendedName>
</protein>
<dbReference type="InterPro" id="IPR025574">
    <property type="entry name" value="Nucleoporin_FG_rpt"/>
</dbReference>
<dbReference type="InterPro" id="IPR024882">
    <property type="entry name" value="NUP58/p45/49"/>
</dbReference>
<keyword evidence="11" id="KW-1185">Reference proteome</keyword>
<dbReference type="AlphaFoldDB" id="A0A1Y2CYI4"/>
<dbReference type="OrthoDB" id="2538017at2759"/>
<proteinExistence type="predicted"/>
<evidence type="ECO:0008006" key="12">
    <source>
        <dbReference type="Google" id="ProtNLM"/>
    </source>
</evidence>
<feature type="compositionally biased region" description="Low complexity" evidence="9">
    <location>
        <begin position="11"/>
        <end position="43"/>
    </location>
</feature>
<evidence type="ECO:0000313" key="10">
    <source>
        <dbReference type="EMBL" id="ORY52093.1"/>
    </source>
</evidence>
<keyword evidence="2" id="KW-0813">Transport</keyword>
<keyword evidence="8" id="KW-0175">Coiled coil</keyword>
<keyword evidence="3" id="KW-0509">mRNA transport</keyword>
<dbReference type="Pfam" id="PF15967">
    <property type="entry name" value="Nucleoporin_FG2"/>
    <property type="match status" value="1"/>
</dbReference>
<keyword evidence="5" id="KW-0811">Translocation</keyword>
<evidence type="ECO:0000256" key="1">
    <source>
        <dbReference type="ARBA" id="ARBA00004567"/>
    </source>
</evidence>
<dbReference type="Proteomes" id="UP000193642">
    <property type="component" value="Unassembled WGS sequence"/>
</dbReference>
<keyword evidence="7" id="KW-0539">Nucleus</keyword>
<comment type="caution">
    <text evidence="10">The sequence shown here is derived from an EMBL/GenBank/DDBJ whole genome shotgun (WGS) entry which is preliminary data.</text>
</comment>
<dbReference type="GO" id="GO:0051028">
    <property type="term" value="P:mRNA transport"/>
    <property type="evidence" value="ECO:0007669"/>
    <property type="project" value="UniProtKB-KW"/>
</dbReference>
<feature type="coiled-coil region" evidence="8">
    <location>
        <begin position="262"/>
        <end position="289"/>
    </location>
</feature>
<organism evidence="10 11">
    <name type="scientific">Rhizoclosmatium globosum</name>
    <dbReference type="NCBI Taxonomy" id="329046"/>
    <lineage>
        <taxon>Eukaryota</taxon>
        <taxon>Fungi</taxon>
        <taxon>Fungi incertae sedis</taxon>
        <taxon>Chytridiomycota</taxon>
        <taxon>Chytridiomycota incertae sedis</taxon>
        <taxon>Chytridiomycetes</taxon>
        <taxon>Chytridiales</taxon>
        <taxon>Chytriomycetaceae</taxon>
        <taxon>Rhizoclosmatium</taxon>
    </lineage>
</organism>
<dbReference type="STRING" id="329046.A0A1Y2CYI4"/>
<keyword evidence="6" id="KW-0906">Nuclear pore complex</keyword>
<evidence type="ECO:0000256" key="5">
    <source>
        <dbReference type="ARBA" id="ARBA00023010"/>
    </source>
</evidence>
<dbReference type="Gene3D" id="6.10.140.1350">
    <property type="match status" value="1"/>
</dbReference>
<dbReference type="GO" id="GO:0005643">
    <property type="term" value="C:nuclear pore"/>
    <property type="evidence" value="ECO:0007669"/>
    <property type="project" value="UniProtKB-SubCell"/>
</dbReference>
<dbReference type="GO" id="GO:0017056">
    <property type="term" value="F:structural constituent of nuclear pore"/>
    <property type="evidence" value="ECO:0007669"/>
    <property type="project" value="InterPro"/>
</dbReference>
<feature type="region of interest" description="Disordered" evidence="9">
    <location>
        <begin position="1"/>
        <end position="43"/>
    </location>
</feature>
<accession>A0A1Y2CYI4</accession>
<feature type="compositionally biased region" description="Polar residues" evidence="9">
    <location>
        <begin position="1"/>
        <end position="10"/>
    </location>
</feature>
<sequence>MFSFGNASAQPTATTGSATPGTTSLFGGAAATPGPAAATTTTTGGLFGATAPATTTPATTSLFGAATPAATTTTTTTTPGAAPATTSLFGAAAAPTQAPATTAAPAGASLFGASTAQPAAAGSSLFGASTTAANTAANAGPPPLEKTTRYGEVPADIRASLDAFETFVQKQMEMSEEIAASGFTKRINASREEFKNIELKYQGLKTLLERDNALIQNLRTLVGKEMKTADFATRFIDSYQAHRQPSMTFNNTDSFQYFVNLTNSLESRLQSYRQTIDDLERHLQSVSQKPHHSPQAIAEILKHQHDSFLVIAGKLAAVHNALGKQREAFLAYRRRYFGDHKNPFRKGFVGQDDRVPLATIASGLKPTDMNASVGTGAAGGAAPAPALGSLGGGSLFGASQPVAGATTGGFGGFGGFGAAATTPSVKKKR</sequence>
<evidence type="ECO:0000256" key="2">
    <source>
        <dbReference type="ARBA" id="ARBA00022448"/>
    </source>
</evidence>
<dbReference type="PANTHER" id="PTHR13437">
    <property type="entry name" value="NUCLEOPORIN P58/P45 NUCLEOPORIN-LIKE PROTEIN 1"/>
    <property type="match status" value="1"/>
</dbReference>
<keyword evidence="4" id="KW-0653">Protein transport</keyword>
<evidence type="ECO:0000256" key="4">
    <source>
        <dbReference type="ARBA" id="ARBA00022927"/>
    </source>
</evidence>
<dbReference type="PANTHER" id="PTHR13437:SF2">
    <property type="entry name" value="NUCLEOPORIN P58_P45"/>
    <property type="match status" value="1"/>
</dbReference>
<reference evidence="10 11" key="1">
    <citation type="submission" date="2016-07" db="EMBL/GenBank/DDBJ databases">
        <title>Pervasive Adenine N6-methylation of Active Genes in Fungi.</title>
        <authorList>
            <consortium name="DOE Joint Genome Institute"/>
            <person name="Mondo S.J."/>
            <person name="Dannebaum R.O."/>
            <person name="Kuo R.C."/>
            <person name="Labutti K."/>
            <person name="Haridas S."/>
            <person name="Kuo A."/>
            <person name="Salamov A."/>
            <person name="Ahrendt S.R."/>
            <person name="Lipzen A."/>
            <person name="Sullivan W."/>
            <person name="Andreopoulos W.B."/>
            <person name="Clum A."/>
            <person name="Lindquist E."/>
            <person name="Daum C."/>
            <person name="Ramamoorthy G.K."/>
            <person name="Gryganskyi A."/>
            <person name="Culley D."/>
            <person name="Magnuson J.K."/>
            <person name="James T.Y."/>
            <person name="O'Malley M.A."/>
            <person name="Stajich J.E."/>
            <person name="Spatafora J.W."/>
            <person name="Visel A."/>
            <person name="Grigoriev I.V."/>
        </authorList>
    </citation>
    <scope>NUCLEOTIDE SEQUENCE [LARGE SCALE GENOMIC DNA]</scope>
    <source>
        <strain evidence="10 11">JEL800</strain>
    </source>
</reference>
<dbReference type="GO" id="GO:0008139">
    <property type="term" value="F:nuclear localization sequence binding"/>
    <property type="evidence" value="ECO:0007669"/>
    <property type="project" value="InterPro"/>
</dbReference>
<evidence type="ECO:0000256" key="8">
    <source>
        <dbReference type="SAM" id="Coils"/>
    </source>
</evidence>
<evidence type="ECO:0000256" key="6">
    <source>
        <dbReference type="ARBA" id="ARBA00023132"/>
    </source>
</evidence>
<comment type="subcellular location">
    <subcellularLocation>
        <location evidence="1">Nucleus</location>
        <location evidence="1">Nuclear pore complex</location>
    </subcellularLocation>
</comment>
<evidence type="ECO:0000313" key="11">
    <source>
        <dbReference type="Proteomes" id="UP000193642"/>
    </source>
</evidence>
<dbReference type="Pfam" id="PF13634">
    <property type="entry name" value="Nucleoporin_FG"/>
    <property type="match status" value="1"/>
</dbReference>
<gene>
    <name evidence="10" type="ORF">BCR33DRAFT_712297</name>
</gene>
<dbReference type="GO" id="GO:0015031">
    <property type="term" value="P:protein transport"/>
    <property type="evidence" value="ECO:0007669"/>
    <property type="project" value="UniProtKB-KW"/>
</dbReference>
<evidence type="ECO:0000256" key="9">
    <source>
        <dbReference type="SAM" id="MobiDB-lite"/>
    </source>
</evidence>
<evidence type="ECO:0000256" key="7">
    <source>
        <dbReference type="ARBA" id="ARBA00023242"/>
    </source>
</evidence>
<evidence type="ECO:0000256" key="3">
    <source>
        <dbReference type="ARBA" id="ARBA00022816"/>
    </source>
</evidence>